<feature type="transmembrane region" description="Helical" evidence="1">
    <location>
        <begin position="160"/>
        <end position="178"/>
    </location>
</feature>
<sequence>MSILNVIGEVGYHGAVGAFVAFLVCYKQVSRRKDMWILMFFGFLAGLIPDLLTVLLGGDIYFWAHSLFVVPSLTLGLAMMSRIFITGIRFSRQWMALFLSLIIGHLVMDTLDNGAPWLYPIFESRGTGFYLFSGNDLFLAIPFLIFIALLIFFHPKQRKLQLSVLILGLTLMIFTLGFKGYSKMEVYQALVEEYPDFEIVVEPLNVTPFQTKQWTFVAESKFLSIEGEASFSKVKEIKRSVQTNEGLMLLLKEVKIENEIYYICKPYIFDENYLPNKNIPESELVVFLVDESSRQSELLDKGKKDEILSQLPQVEQELILYEAF</sequence>
<dbReference type="InterPro" id="IPR007404">
    <property type="entry name" value="YdjM-like"/>
</dbReference>
<evidence type="ECO:0000313" key="3">
    <source>
        <dbReference type="Proteomes" id="UP001312865"/>
    </source>
</evidence>
<feature type="transmembrane region" description="Helical" evidence="1">
    <location>
        <begin position="128"/>
        <end position="153"/>
    </location>
</feature>
<feature type="transmembrane region" description="Helical" evidence="1">
    <location>
        <begin position="36"/>
        <end position="54"/>
    </location>
</feature>
<accession>A0ABU8HHV3</accession>
<dbReference type="Pfam" id="PF04307">
    <property type="entry name" value="YdjM"/>
    <property type="match status" value="1"/>
</dbReference>
<gene>
    <name evidence="2" type="ORF">WAK64_17525</name>
</gene>
<comment type="caution">
    <text evidence="2">The sequence shown here is derived from an EMBL/GenBank/DDBJ whole genome shotgun (WGS) entry which is preliminary data.</text>
</comment>
<dbReference type="RefSeq" id="WP_336588301.1">
    <property type="nucleotide sequence ID" value="NZ_JBBAXC010000017.1"/>
</dbReference>
<keyword evidence="3" id="KW-1185">Reference proteome</keyword>
<name>A0ABU8HHV3_9BACI</name>
<organism evidence="2 3">
    <name type="scientific">Bacillus spongiae</name>
    <dbReference type="NCBI Taxonomy" id="2683610"/>
    <lineage>
        <taxon>Bacteria</taxon>
        <taxon>Bacillati</taxon>
        <taxon>Bacillota</taxon>
        <taxon>Bacilli</taxon>
        <taxon>Bacillales</taxon>
        <taxon>Bacillaceae</taxon>
        <taxon>Bacillus</taxon>
    </lineage>
</organism>
<feature type="transmembrane region" description="Helical" evidence="1">
    <location>
        <begin position="6"/>
        <end position="24"/>
    </location>
</feature>
<feature type="transmembrane region" description="Helical" evidence="1">
    <location>
        <begin position="90"/>
        <end position="108"/>
    </location>
</feature>
<protein>
    <submittedName>
        <fullName evidence="2">Metal-dependent hydrolase</fullName>
    </submittedName>
</protein>
<keyword evidence="1" id="KW-1133">Transmembrane helix</keyword>
<proteinExistence type="predicted"/>
<dbReference type="Proteomes" id="UP001312865">
    <property type="component" value="Unassembled WGS sequence"/>
</dbReference>
<evidence type="ECO:0000256" key="1">
    <source>
        <dbReference type="SAM" id="Phobius"/>
    </source>
</evidence>
<keyword evidence="1" id="KW-0812">Transmembrane</keyword>
<dbReference type="EMBL" id="JBBAXC010000017">
    <property type="protein sequence ID" value="MEI5908852.1"/>
    <property type="molecule type" value="Genomic_DNA"/>
</dbReference>
<dbReference type="GO" id="GO:0016787">
    <property type="term" value="F:hydrolase activity"/>
    <property type="evidence" value="ECO:0007669"/>
    <property type="project" value="UniProtKB-KW"/>
</dbReference>
<feature type="transmembrane region" description="Helical" evidence="1">
    <location>
        <begin position="60"/>
        <end position="78"/>
    </location>
</feature>
<keyword evidence="1" id="KW-0472">Membrane</keyword>
<evidence type="ECO:0000313" key="2">
    <source>
        <dbReference type="EMBL" id="MEI5908852.1"/>
    </source>
</evidence>
<keyword evidence="2" id="KW-0378">Hydrolase</keyword>
<reference evidence="2 3" key="1">
    <citation type="journal article" date="2018" name="J. Microbiol.">
        <title>Bacillus spongiae sp. nov., isolated from sponge of Jeju Island.</title>
        <authorList>
            <person name="Lee G.E."/>
            <person name="Im W.T."/>
            <person name="Park J.S."/>
        </authorList>
    </citation>
    <scope>NUCLEOTIDE SEQUENCE [LARGE SCALE GENOMIC DNA]</scope>
    <source>
        <strain evidence="2 3">135PIL107-10</strain>
    </source>
</reference>